<feature type="chain" id="PRO_5032511884" evidence="2">
    <location>
        <begin position="16"/>
        <end position="277"/>
    </location>
</feature>
<accession>A0A8B6EL73</accession>
<proteinExistence type="predicted"/>
<dbReference type="AlphaFoldDB" id="A0A8B6EL73"/>
<sequence length="277" mass="31991">MLLLRVLFVLMCCYCLNIFKLDREVCTVKQDIVLQCKYRGDGLYASEIQWKGIQILTIDRLGRESMVMVSRENLPQLEKILIADTKLNCNRVEAWNAVKVYINGKLCRSETSTAPTISNHEKDNVHDETTSTGSNAEIEDHDQTTSVSICTTISSFVKDDETTMTNLNVLIFMILGKMADKEESFAQLQSISLWKLLPPNLWLEIYRKFMFNHFQEVQDQKRREPLNEEFHAIEKLINLSDSIIIDNYCGGTHKIHRDNWKTKTFRSNTQFIISGAP</sequence>
<evidence type="ECO:0000313" key="4">
    <source>
        <dbReference type="Proteomes" id="UP000596742"/>
    </source>
</evidence>
<reference evidence="3" key="1">
    <citation type="submission" date="2018-11" db="EMBL/GenBank/DDBJ databases">
        <authorList>
            <person name="Alioto T."/>
            <person name="Alioto T."/>
        </authorList>
    </citation>
    <scope>NUCLEOTIDE SEQUENCE</scope>
</reference>
<gene>
    <name evidence="3" type="ORF">MGAL_10B075502</name>
</gene>
<evidence type="ECO:0000313" key="3">
    <source>
        <dbReference type="EMBL" id="VDI35752.1"/>
    </source>
</evidence>
<protein>
    <submittedName>
        <fullName evidence="3">Uncharacterized protein</fullName>
    </submittedName>
</protein>
<feature type="compositionally biased region" description="Basic and acidic residues" evidence="1">
    <location>
        <begin position="119"/>
        <end position="129"/>
    </location>
</feature>
<evidence type="ECO:0000256" key="1">
    <source>
        <dbReference type="SAM" id="MobiDB-lite"/>
    </source>
</evidence>
<keyword evidence="4" id="KW-1185">Reference proteome</keyword>
<evidence type="ECO:0000256" key="2">
    <source>
        <dbReference type="SAM" id="SignalP"/>
    </source>
</evidence>
<dbReference type="EMBL" id="UYJE01005269">
    <property type="protein sequence ID" value="VDI35752.1"/>
    <property type="molecule type" value="Genomic_DNA"/>
</dbReference>
<comment type="caution">
    <text evidence="3">The sequence shown here is derived from an EMBL/GenBank/DDBJ whole genome shotgun (WGS) entry which is preliminary data.</text>
</comment>
<dbReference type="Proteomes" id="UP000596742">
    <property type="component" value="Unassembled WGS sequence"/>
</dbReference>
<keyword evidence="2" id="KW-0732">Signal</keyword>
<feature type="signal peptide" evidence="2">
    <location>
        <begin position="1"/>
        <end position="15"/>
    </location>
</feature>
<name>A0A8B6EL73_MYTGA</name>
<feature type="region of interest" description="Disordered" evidence="1">
    <location>
        <begin position="113"/>
        <end position="141"/>
    </location>
</feature>
<dbReference type="OrthoDB" id="10579411at2759"/>
<organism evidence="3 4">
    <name type="scientific">Mytilus galloprovincialis</name>
    <name type="common">Mediterranean mussel</name>
    <dbReference type="NCBI Taxonomy" id="29158"/>
    <lineage>
        <taxon>Eukaryota</taxon>
        <taxon>Metazoa</taxon>
        <taxon>Spiralia</taxon>
        <taxon>Lophotrochozoa</taxon>
        <taxon>Mollusca</taxon>
        <taxon>Bivalvia</taxon>
        <taxon>Autobranchia</taxon>
        <taxon>Pteriomorphia</taxon>
        <taxon>Mytilida</taxon>
        <taxon>Mytiloidea</taxon>
        <taxon>Mytilidae</taxon>
        <taxon>Mytilinae</taxon>
        <taxon>Mytilus</taxon>
    </lineage>
</organism>